<dbReference type="InterPro" id="IPR036388">
    <property type="entry name" value="WH-like_DNA-bd_sf"/>
</dbReference>
<dbReference type="GO" id="GO:0003700">
    <property type="term" value="F:DNA-binding transcription factor activity"/>
    <property type="evidence" value="ECO:0007669"/>
    <property type="project" value="InterPro"/>
</dbReference>
<dbReference type="AlphaFoldDB" id="A0A1I5YJU6"/>
<dbReference type="GO" id="GO:0003677">
    <property type="term" value="F:DNA binding"/>
    <property type="evidence" value="ECO:0007669"/>
    <property type="project" value="UniProtKB-KW"/>
</dbReference>
<sequence>MSESLKKVDVFQAIADPTRRDVLRLLASKERSIAEITSNYDMSRTAIVKHLKVLTEAGLVTGQKLGREKVYHLKLEPLTEVKQWLDYYEQFWHNKLSKLKFLVENENEDK</sequence>
<keyword evidence="1" id="KW-0238">DNA-binding</keyword>
<keyword evidence="4" id="KW-1185">Reference proteome</keyword>
<dbReference type="Pfam" id="PF01022">
    <property type="entry name" value="HTH_5"/>
    <property type="match status" value="1"/>
</dbReference>
<dbReference type="Gene3D" id="1.10.10.10">
    <property type="entry name" value="Winged helix-like DNA-binding domain superfamily/Winged helix DNA-binding domain"/>
    <property type="match status" value="1"/>
</dbReference>
<reference evidence="4" key="1">
    <citation type="submission" date="2016-10" db="EMBL/GenBank/DDBJ databases">
        <authorList>
            <person name="Varghese N."/>
            <person name="Submissions S."/>
        </authorList>
    </citation>
    <scope>NUCLEOTIDE SEQUENCE [LARGE SCALE GENOMIC DNA]</scope>
    <source>
        <strain evidence="4">DSM 11706</strain>
    </source>
</reference>
<dbReference type="PANTHER" id="PTHR38600">
    <property type="entry name" value="TRANSCRIPTIONAL REGULATORY PROTEIN"/>
    <property type="match status" value="1"/>
</dbReference>
<organism evidence="3 4">
    <name type="scientific">Psychrobacillus psychrotolerans</name>
    <dbReference type="NCBI Taxonomy" id="126156"/>
    <lineage>
        <taxon>Bacteria</taxon>
        <taxon>Bacillati</taxon>
        <taxon>Bacillota</taxon>
        <taxon>Bacilli</taxon>
        <taxon>Bacillales</taxon>
        <taxon>Bacillaceae</taxon>
        <taxon>Psychrobacillus</taxon>
    </lineage>
</organism>
<evidence type="ECO:0000313" key="4">
    <source>
        <dbReference type="Proteomes" id="UP000198734"/>
    </source>
</evidence>
<evidence type="ECO:0000256" key="1">
    <source>
        <dbReference type="ARBA" id="ARBA00023125"/>
    </source>
</evidence>
<evidence type="ECO:0000313" key="3">
    <source>
        <dbReference type="EMBL" id="SFQ44499.1"/>
    </source>
</evidence>
<evidence type="ECO:0000259" key="2">
    <source>
        <dbReference type="PROSITE" id="PS50987"/>
    </source>
</evidence>
<dbReference type="RefSeq" id="WP_093536794.1">
    <property type="nucleotide sequence ID" value="NZ_FOXU01000003.1"/>
</dbReference>
<protein>
    <submittedName>
        <fullName evidence="3">Transcriptional regulator, ArsR family</fullName>
    </submittedName>
</protein>
<dbReference type="OrthoDB" id="9799175at2"/>
<dbReference type="NCBIfam" id="NF033788">
    <property type="entry name" value="HTH_metalloreg"/>
    <property type="match status" value="1"/>
</dbReference>
<name>A0A1I5YJU6_9BACI</name>
<dbReference type="SUPFAM" id="SSF46785">
    <property type="entry name" value="Winged helix' DNA-binding domain"/>
    <property type="match status" value="1"/>
</dbReference>
<proteinExistence type="predicted"/>
<dbReference type="InterPro" id="IPR001845">
    <property type="entry name" value="HTH_ArsR_DNA-bd_dom"/>
</dbReference>
<dbReference type="Proteomes" id="UP000198734">
    <property type="component" value="Unassembled WGS sequence"/>
</dbReference>
<gene>
    <name evidence="3" type="ORF">SAMN05421670_2050</name>
</gene>
<dbReference type="PRINTS" id="PR00778">
    <property type="entry name" value="HTHARSR"/>
</dbReference>
<dbReference type="PROSITE" id="PS50987">
    <property type="entry name" value="HTH_ARSR_2"/>
    <property type="match status" value="1"/>
</dbReference>
<dbReference type="InterPro" id="IPR011991">
    <property type="entry name" value="ArsR-like_HTH"/>
</dbReference>
<dbReference type="STRING" id="126156.SAMN05421670_2050"/>
<dbReference type="EMBL" id="FOXU01000003">
    <property type="protein sequence ID" value="SFQ44499.1"/>
    <property type="molecule type" value="Genomic_DNA"/>
</dbReference>
<feature type="domain" description="HTH arsR-type" evidence="2">
    <location>
        <begin position="1"/>
        <end position="93"/>
    </location>
</feature>
<dbReference type="PANTHER" id="PTHR38600:SF1">
    <property type="entry name" value="TRANSCRIPTIONAL REGULATORY PROTEIN"/>
    <property type="match status" value="1"/>
</dbReference>
<dbReference type="CDD" id="cd00090">
    <property type="entry name" value="HTH_ARSR"/>
    <property type="match status" value="1"/>
</dbReference>
<dbReference type="InterPro" id="IPR036390">
    <property type="entry name" value="WH_DNA-bd_sf"/>
</dbReference>
<accession>A0A1I5YJU6</accession>
<dbReference type="SMART" id="SM00418">
    <property type="entry name" value="HTH_ARSR"/>
    <property type="match status" value="1"/>
</dbReference>